<proteinExistence type="predicted"/>
<feature type="compositionally biased region" description="Low complexity" evidence="1">
    <location>
        <begin position="309"/>
        <end position="322"/>
    </location>
</feature>
<dbReference type="EMBL" id="MU069436">
    <property type="protein sequence ID" value="KAF5843899.1"/>
    <property type="molecule type" value="Genomic_DNA"/>
</dbReference>
<feature type="compositionally biased region" description="Low complexity" evidence="1">
    <location>
        <begin position="252"/>
        <end position="261"/>
    </location>
</feature>
<evidence type="ECO:0000313" key="3">
    <source>
        <dbReference type="Proteomes" id="UP000815325"/>
    </source>
</evidence>
<keyword evidence="3" id="KW-1185">Reference proteome</keyword>
<evidence type="ECO:0000313" key="2">
    <source>
        <dbReference type="EMBL" id="KAF5843899.1"/>
    </source>
</evidence>
<sequence length="433" mass="47902">MYRASAAAARGSKDPSVSPRPLVTSAAAPGQMLRQRAASSKFSDTPLYYPVQASSSGAHRGRPSGSPASGGYGPPLQRQPGSPSTAGYDPPLQRQRSGSPGSTAGGYAAAPRESRLPAVRAYGPQLQRQRSGSPGSTAGGYAAVPRRSRSPAAGAYGPLLQRQRSGSPGSTAGGYAVAPRGSRSPAGADAYLDRPPGPAVEGPLRSASPSGGGYVRAAPRPRPPGSPGSKVSTSPGVDDPQQLEDTQRWEPPQRQTLLQRPPTRRAQEQQQQQQQQQQQMMMHMRRRQGFHAAPELMEQQQQMDLVTSRLQQQQQEGEQQQQWQLVRLDQQQRAEEEQQWQMEQLEQHRQEEEQLQWLLEQEEQQLQEELVIYPVERDMLHREGRQQPGQHAKLAPSDAQHRQLEQYPSRVDNMLFSESFTDQQQEEHRLFLQ</sequence>
<gene>
    <name evidence="2" type="ORF">DUNSADRAFT_21</name>
</gene>
<comment type="caution">
    <text evidence="2">The sequence shown here is derived from an EMBL/GenBank/DDBJ whole genome shotgun (WGS) entry which is preliminary data.</text>
</comment>
<dbReference type="Proteomes" id="UP000815325">
    <property type="component" value="Unassembled WGS sequence"/>
</dbReference>
<feature type="compositionally biased region" description="Polar residues" evidence="1">
    <location>
        <begin position="126"/>
        <end position="136"/>
    </location>
</feature>
<protein>
    <submittedName>
        <fullName evidence="2">Uncharacterized protein</fullName>
    </submittedName>
</protein>
<feature type="compositionally biased region" description="Low complexity" evidence="1">
    <location>
        <begin position="268"/>
        <end position="282"/>
    </location>
</feature>
<feature type="compositionally biased region" description="Low complexity" evidence="1">
    <location>
        <begin position="141"/>
        <end position="157"/>
    </location>
</feature>
<reference evidence="2" key="1">
    <citation type="submission" date="2017-08" db="EMBL/GenBank/DDBJ databases">
        <authorList>
            <person name="Polle J.E."/>
            <person name="Barry K."/>
            <person name="Cushman J."/>
            <person name="Schmutz J."/>
            <person name="Tran D."/>
            <person name="Hathwaick L.T."/>
            <person name="Yim W.C."/>
            <person name="Jenkins J."/>
            <person name="Mckie-Krisberg Z.M."/>
            <person name="Prochnik S."/>
            <person name="Lindquist E."/>
            <person name="Dockter R.B."/>
            <person name="Adam C."/>
            <person name="Molina H."/>
            <person name="Bunkerborg J."/>
            <person name="Jin E."/>
            <person name="Buchheim M."/>
            <person name="Magnuson J."/>
        </authorList>
    </citation>
    <scope>NUCLEOTIDE SEQUENCE</scope>
    <source>
        <strain evidence="2">CCAP 19/18</strain>
    </source>
</reference>
<feature type="region of interest" description="Disordered" evidence="1">
    <location>
        <begin position="1"/>
        <end position="322"/>
    </location>
</feature>
<name>A0ABQ7HAL9_DUNSA</name>
<feature type="region of interest" description="Disordered" evidence="1">
    <location>
        <begin position="381"/>
        <end position="410"/>
    </location>
</feature>
<accession>A0ABQ7HAL9</accession>
<feature type="non-terminal residue" evidence="2">
    <location>
        <position position="433"/>
    </location>
</feature>
<evidence type="ECO:0000256" key="1">
    <source>
        <dbReference type="SAM" id="MobiDB-lite"/>
    </source>
</evidence>
<organism evidence="2 3">
    <name type="scientific">Dunaliella salina</name>
    <name type="common">Green alga</name>
    <name type="synonym">Protococcus salinus</name>
    <dbReference type="NCBI Taxonomy" id="3046"/>
    <lineage>
        <taxon>Eukaryota</taxon>
        <taxon>Viridiplantae</taxon>
        <taxon>Chlorophyta</taxon>
        <taxon>core chlorophytes</taxon>
        <taxon>Chlorophyceae</taxon>
        <taxon>CS clade</taxon>
        <taxon>Chlamydomonadales</taxon>
        <taxon>Dunaliellaceae</taxon>
        <taxon>Dunaliella</taxon>
    </lineage>
</organism>